<evidence type="ECO:0000256" key="3">
    <source>
        <dbReference type="ARBA" id="ARBA00022692"/>
    </source>
</evidence>
<dbReference type="Pfam" id="PF08571">
    <property type="entry name" value="Yos1"/>
    <property type="match status" value="1"/>
</dbReference>
<accession>A0A8J4PRJ0</accession>
<dbReference type="Proteomes" id="UP000695562">
    <property type="component" value="Unassembled WGS sequence"/>
</dbReference>
<keyword evidence="5 8" id="KW-1133">Transmembrane helix</keyword>
<dbReference type="PANTHER" id="PTHR15858:SF0">
    <property type="entry name" value="IMMEDIATE EARLY RESPONSE 3-INTERACTING PROTEIN 1"/>
    <property type="match status" value="1"/>
</dbReference>
<dbReference type="PANTHER" id="PTHR15858">
    <property type="entry name" value="IMMEDIATE EARLY RESPONSE 3-INTERACTING PROTEIN 1"/>
    <property type="match status" value="1"/>
</dbReference>
<keyword evidence="6 8" id="KW-0472">Membrane</keyword>
<evidence type="ECO:0008006" key="11">
    <source>
        <dbReference type="Google" id="ProtNLM"/>
    </source>
</evidence>
<evidence type="ECO:0000256" key="6">
    <source>
        <dbReference type="ARBA" id="ARBA00023136"/>
    </source>
</evidence>
<dbReference type="InterPro" id="IPR013880">
    <property type="entry name" value="Yos1"/>
</dbReference>
<evidence type="ECO:0000256" key="1">
    <source>
        <dbReference type="ARBA" id="ARBA00004370"/>
    </source>
</evidence>
<keyword evidence="10" id="KW-1185">Reference proteome</keyword>
<dbReference type="GO" id="GO:0030134">
    <property type="term" value="C:COPII-coated ER to Golgi transport vesicle"/>
    <property type="evidence" value="ECO:0007669"/>
    <property type="project" value="TreeGrafter"/>
</dbReference>
<comment type="caution">
    <text evidence="9">The sequence shown here is derived from an EMBL/GenBank/DDBJ whole genome shotgun (WGS) entry which is preliminary data.</text>
</comment>
<dbReference type="EMBL" id="AJWJ01000425">
    <property type="protein sequence ID" value="KAF2070984.1"/>
    <property type="molecule type" value="Genomic_DNA"/>
</dbReference>
<evidence type="ECO:0000313" key="10">
    <source>
        <dbReference type="Proteomes" id="UP000695562"/>
    </source>
</evidence>
<name>A0A8J4PRJ0_9MYCE</name>
<evidence type="ECO:0000256" key="5">
    <source>
        <dbReference type="ARBA" id="ARBA00022989"/>
    </source>
</evidence>
<dbReference type="GO" id="GO:0006888">
    <property type="term" value="P:endoplasmic reticulum to Golgi vesicle-mediated transport"/>
    <property type="evidence" value="ECO:0007669"/>
    <property type="project" value="TreeGrafter"/>
</dbReference>
<feature type="transmembrane region" description="Helical" evidence="8">
    <location>
        <begin position="54"/>
        <end position="74"/>
    </location>
</feature>
<proteinExistence type="inferred from homology"/>
<protein>
    <recommendedName>
        <fullName evidence="11">Immediate early response 3-interacting protein 1</fullName>
    </recommendedName>
</protein>
<keyword evidence="3 8" id="KW-0812">Transmembrane</keyword>
<dbReference type="GO" id="GO:0015031">
    <property type="term" value="P:protein transport"/>
    <property type="evidence" value="ECO:0007669"/>
    <property type="project" value="UniProtKB-KW"/>
</dbReference>
<evidence type="ECO:0000256" key="7">
    <source>
        <dbReference type="ARBA" id="ARBA00024203"/>
    </source>
</evidence>
<sequence>MSLILFLEVCLLFVNSMAILNERFLAKIGWGMRPDIDYDSFQAKCITLLQNLRFFFRLPLVLINSIAIVFLLIFG</sequence>
<organism evidence="9 10">
    <name type="scientific">Polysphondylium violaceum</name>
    <dbReference type="NCBI Taxonomy" id="133409"/>
    <lineage>
        <taxon>Eukaryota</taxon>
        <taxon>Amoebozoa</taxon>
        <taxon>Evosea</taxon>
        <taxon>Eumycetozoa</taxon>
        <taxon>Dictyostelia</taxon>
        <taxon>Dictyosteliales</taxon>
        <taxon>Dictyosteliaceae</taxon>
        <taxon>Polysphondylium</taxon>
    </lineage>
</organism>
<dbReference type="GO" id="GO:0000139">
    <property type="term" value="C:Golgi membrane"/>
    <property type="evidence" value="ECO:0007669"/>
    <property type="project" value="TreeGrafter"/>
</dbReference>
<dbReference type="GO" id="GO:0005789">
    <property type="term" value="C:endoplasmic reticulum membrane"/>
    <property type="evidence" value="ECO:0007669"/>
    <property type="project" value="TreeGrafter"/>
</dbReference>
<evidence type="ECO:0000256" key="4">
    <source>
        <dbReference type="ARBA" id="ARBA00022927"/>
    </source>
</evidence>
<keyword evidence="4" id="KW-0653">Protein transport</keyword>
<keyword evidence="2" id="KW-0813">Transport</keyword>
<dbReference type="AlphaFoldDB" id="A0A8J4PRJ0"/>
<reference evidence="9" key="1">
    <citation type="submission" date="2020-01" db="EMBL/GenBank/DDBJ databases">
        <title>Development of genomics and gene disruption for Polysphondylium violaceum indicates a role for the polyketide synthase stlB in stalk morphogenesis.</title>
        <authorList>
            <person name="Narita B."/>
            <person name="Kawabe Y."/>
            <person name="Kin K."/>
            <person name="Saito T."/>
            <person name="Gibbs R."/>
            <person name="Kuspa A."/>
            <person name="Muzny D."/>
            <person name="Queller D."/>
            <person name="Richards S."/>
            <person name="Strassman J."/>
            <person name="Sucgang R."/>
            <person name="Worley K."/>
            <person name="Schaap P."/>
        </authorList>
    </citation>
    <scope>NUCLEOTIDE SEQUENCE</scope>
    <source>
        <strain evidence="9">QSvi11</strain>
    </source>
</reference>
<comment type="subcellular location">
    <subcellularLocation>
        <location evidence="1">Membrane</location>
    </subcellularLocation>
</comment>
<comment type="similarity">
    <text evidence="7">Belongs to the YOS1 family.</text>
</comment>
<evidence type="ECO:0000313" key="9">
    <source>
        <dbReference type="EMBL" id="KAF2070984.1"/>
    </source>
</evidence>
<evidence type="ECO:0000256" key="8">
    <source>
        <dbReference type="SAM" id="Phobius"/>
    </source>
</evidence>
<dbReference type="OrthoDB" id="15356at2759"/>
<evidence type="ECO:0000256" key="2">
    <source>
        <dbReference type="ARBA" id="ARBA00022448"/>
    </source>
</evidence>
<gene>
    <name evidence="9" type="ORF">CYY_007700</name>
</gene>